<feature type="compositionally biased region" description="Polar residues" evidence="1">
    <location>
        <begin position="316"/>
        <end position="328"/>
    </location>
</feature>
<feature type="region of interest" description="Disordered" evidence="1">
    <location>
        <begin position="137"/>
        <end position="208"/>
    </location>
</feature>
<evidence type="ECO:0000256" key="1">
    <source>
        <dbReference type="SAM" id="MobiDB-lite"/>
    </source>
</evidence>
<feature type="region of interest" description="Disordered" evidence="1">
    <location>
        <begin position="315"/>
        <end position="345"/>
    </location>
</feature>
<sequence length="374" mass="40927">MSHAAMFSLSSGMASPTSESVYSEWHHMRVRKRRTFPPPASVRPTPVAVWEDSKELKLQPDARLLRDDSTNGAGRADAPMSNDADNPVFTVSGTPKMKFGPHPVRRSLTRLGAMEIGKPGVVREGWSSPIDSINLASIDSSPGRDVTRPQSFRPAASTSVETAAGADTAGVVSTAAGGAGRPEDIPKPSNGADKVSRSPLSRQSPPFAETDAVRYKELQKEWQTSVSREVAWEESVQKSLNKWAVDRARLEEEMAKRNEAGRLLFQLPKDAQNSSRSESSNKPRDPIVDLHEMFLNSEGPTAAAATTMARPMSAFTPASTSLPPQRSFTYERMPRPASSSGQFNRHPSEMLVESQQAVYIHMREEEEIPNCCIP</sequence>
<evidence type="ECO:0000313" key="2">
    <source>
        <dbReference type="EMBL" id="GBG67853.1"/>
    </source>
</evidence>
<dbReference type="Gramene" id="GBG67853">
    <property type="protein sequence ID" value="GBG67853"/>
    <property type="gene ID" value="CBR_g974"/>
</dbReference>
<organism evidence="2 3">
    <name type="scientific">Chara braunii</name>
    <name type="common">Braun's stonewort</name>
    <dbReference type="NCBI Taxonomy" id="69332"/>
    <lineage>
        <taxon>Eukaryota</taxon>
        <taxon>Viridiplantae</taxon>
        <taxon>Streptophyta</taxon>
        <taxon>Charophyceae</taxon>
        <taxon>Charales</taxon>
        <taxon>Characeae</taxon>
        <taxon>Chara</taxon>
    </lineage>
</organism>
<accession>A0A388KD25</accession>
<gene>
    <name evidence="2" type="ORF">CBR_g974</name>
</gene>
<feature type="region of interest" description="Disordered" evidence="1">
    <location>
        <begin position="60"/>
        <end position="86"/>
    </location>
</feature>
<protein>
    <submittedName>
        <fullName evidence="2">Uncharacterized protein</fullName>
    </submittedName>
</protein>
<proteinExistence type="predicted"/>
<name>A0A388KD25_CHABU</name>
<keyword evidence="3" id="KW-1185">Reference proteome</keyword>
<feature type="compositionally biased region" description="Basic and acidic residues" evidence="1">
    <location>
        <begin position="60"/>
        <end position="69"/>
    </location>
</feature>
<feature type="compositionally biased region" description="Low complexity" evidence="1">
    <location>
        <begin position="160"/>
        <end position="176"/>
    </location>
</feature>
<dbReference type="AlphaFoldDB" id="A0A388KD25"/>
<reference evidence="2 3" key="1">
    <citation type="journal article" date="2018" name="Cell">
        <title>The Chara Genome: Secondary Complexity and Implications for Plant Terrestrialization.</title>
        <authorList>
            <person name="Nishiyama T."/>
            <person name="Sakayama H."/>
            <person name="Vries J.D."/>
            <person name="Buschmann H."/>
            <person name="Saint-Marcoux D."/>
            <person name="Ullrich K.K."/>
            <person name="Haas F.B."/>
            <person name="Vanderstraeten L."/>
            <person name="Becker D."/>
            <person name="Lang D."/>
            <person name="Vosolsobe S."/>
            <person name="Rombauts S."/>
            <person name="Wilhelmsson P.K.I."/>
            <person name="Janitza P."/>
            <person name="Kern R."/>
            <person name="Heyl A."/>
            <person name="Rumpler F."/>
            <person name="Villalobos L.I.A.C."/>
            <person name="Clay J.M."/>
            <person name="Skokan R."/>
            <person name="Toyoda A."/>
            <person name="Suzuki Y."/>
            <person name="Kagoshima H."/>
            <person name="Schijlen E."/>
            <person name="Tajeshwar N."/>
            <person name="Catarino B."/>
            <person name="Hetherington A.J."/>
            <person name="Saltykova A."/>
            <person name="Bonnot C."/>
            <person name="Breuninger H."/>
            <person name="Symeonidi A."/>
            <person name="Radhakrishnan G.V."/>
            <person name="Van Nieuwerburgh F."/>
            <person name="Deforce D."/>
            <person name="Chang C."/>
            <person name="Karol K.G."/>
            <person name="Hedrich R."/>
            <person name="Ulvskov P."/>
            <person name="Glockner G."/>
            <person name="Delwiche C.F."/>
            <person name="Petrasek J."/>
            <person name="Van de Peer Y."/>
            <person name="Friml J."/>
            <person name="Beilby M."/>
            <person name="Dolan L."/>
            <person name="Kohara Y."/>
            <person name="Sugano S."/>
            <person name="Fujiyama A."/>
            <person name="Delaux P.-M."/>
            <person name="Quint M."/>
            <person name="TheiBen G."/>
            <person name="Hagemann M."/>
            <person name="Harholt J."/>
            <person name="Dunand C."/>
            <person name="Zachgo S."/>
            <person name="Langdale J."/>
            <person name="Maumus F."/>
            <person name="Straeten D.V.D."/>
            <person name="Gould S.B."/>
            <person name="Rensing S.A."/>
        </authorList>
    </citation>
    <scope>NUCLEOTIDE SEQUENCE [LARGE SCALE GENOMIC DNA]</scope>
    <source>
        <strain evidence="2 3">S276</strain>
    </source>
</reference>
<dbReference type="Proteomes" id="UP000265515">
    <property type="component" value="Unassembled WGS sequence"/>
</dbReference>
<evidence type="ECO:0000313" key="3">
    <source>
        <dbReference type="Proteomes" id="UP000265515"/>
    </source>
</evidence>
<dbReference type="EMBL" id="BFEA01000093">
    <property type="protein sequence ID" value="GBG67853.1"/>
    <property type="molecule type" value="Genomic_DNA"/>
</dbReference>
<comment type="caution">
    <text evidence="2">The sequence shown here is derived from an EMBL/GenBank/DDBJ whole genome shotgun (WGS) entry which is preliminary data.</text>
</comment>